<feature type="compositionally biased region" description="Polar residues" evidence="2">
    <location>
        <begin position="711"/>
        <end position="724"/>
    </location>
</feature>
<keyword evidence="3" id="KW-0812">Transmembrane</keyword>
<dbReference type="InterPro" id="IPR050960">
    <property type="entry name" value="AB_hydrolase_4_sf"/>
</dbReference>
<accession>A0A2H9ZUU1</accession>
<dbReference type="Gene3D" id="3.40.50.1820">
    <property type="entry name" value="alpha/beta hydrolase"/>
    <property type="match status" value="1"/>
</dbReference>
<dbReference type="SUPFAM" id="SSF53474">
    <property type="entry name" value="alpha/beta-Hydrolases"/>
    <property type="match status" value="1"/>
</dbReference>
<gene>
    <name evidence="5" type="primary">EMB8</name>
    <name evidence="5" type="ORF">AXF42_Ash011739</name>
</gene>
<protein>
    <submittedName>
        <fullName evidence="5">Embryogenesis-associated protein EMB8</fullName>
    </submittedName>
</protein>
<evidence type="ECO:0000259" key="4">
    <source>
        <dbReference type="Pfam" id="PF24930"/>
    </source>
</evidence>
<feature type="region of interest" description="Disordered" evidence="2">
    <location>
        <begin position="785"/>
        <end position="873"/>
    </location>
</feature>
<dbReference type="EMBL" id="KZ453612">
    <property type="protein sequence ID" value="PKA47065.1"/>
    <property type="molecule type" value="Genomic_DNA"/>
</dbReference>
<keyword evidence="3" id="KW-0472">Membrane</keyword>
<evidence type="ECO:0000256" key="2">
    <source>
        <dbReference type="SAM" id="MobiDB-lite"/>
    </source>
</evidence>
<feature type="compositionally biased region" description="Basic and acidic residues" evidence="2">
    <location>
        <begin position="917"/>
        <end position="929"/>
    </location>
</feature>
<feature type="region of interest" description="Disordered" evidence="2">
    <location>
        <begin position="917"/>
        <end position="946"/>
    </location>
</feature>
<dbReference type="GO" id="GO:0034338">
    <property type="term" value="F:short-chain carboxylesterase activity"/>
    <property type="evidence" value="ECO:0007669"/>
    <property type="project" value="TreeGrafter"/>
</dbReference>
<comment type="similarity">
    <text evidence="1">Belongs to the AB hydrolase superfamily. AB hydrolase 4 family.</text>
</comment>
<feature type="transmembrane region" description="Helical" evidence="3">
    <location>
        <begin position="1465"/>
        <end position="1487"/>
    </location>
</feature>
<reference evidence="5 6" key="1">
    <citation type="journal article" date="2017" name="Nature">
        <title>The Apostasia genome and the evolution of orchids.</title>
        <authorList>
            <person name="Zhang G.Q."/>
            <person name="Liu K.W."/>
            <person name="Li Z."/>
            <person name="Lohaus R."/>
            <person name="Hsiao Y.Y."/>
            <person name="Niu S.C."/>
            <person name="Wang J.Y."/>
            <person name="Lin Y.C."/>
            <person name="Xu Q."/>
            <person name="Chen L.J."/>
            <person name="Yoshida K."/>
            <person name="Fujiwara S."/>
            <person name="Wang Z.W."/>
            <person name="Zhang Y.Q."/>
            <person name="Mitsuda N."/>
            <person name="Wang M."/>
            <person name="Liu G.H."/>
            <person name="Pecoraro L."/>
            <person name="Huang H.X."/>
            <person name="Xiao X.J."/>
            <person name="Lin M."/>
            <person name="Wu X.Y."/>
            <person name="Wu W.L."/>
            <person name="Chen Y.Y."/>
            <person name="Chang S.B."/>
            <person name="Sakamoto S."/>
            <person name="Ohme-Takagi M."/>
            <person name="Yagi M."/>
            <person name="Zeng S.J."/>
            <person name="Shen C.Y."/>
            <person name="Yeh C.M."/>
            <person name="Luo Y.B."/>
            <person name="Tsai W.C."/>
            <person name="Van de Peer Y."/>
            <person name="Liu Z.J."/>
        </authorList>
    </citation>
    <scope>NUCLEOTIDE SEQUENCE [LARGE SCALE GENOMIC DNA]</scope>
    <source>
        <strain evidence="6">cv. Shenzhen</strain>
        <tissue evidence="5">Stem</tissue>
    </source>
</reference>
<feature type="compositionally biased region" description="Basic and acidic residues" evidence="2">
    <location>
        <begin position="1315"/>
        <end position="1326"/>
    </location>
</feature>
<feature type="region of interest" description="Disordered" evidence="2">
    <location>
        <begin position="1299"/>
        <end position="1326"/>
    </location>
</feature>
<evidence type="ECO:0000313" key="6">
    <source>
        <dbReference type="Proteomes" id="UP000236161"/>
    </source>
</evidence>
<dbReference type="Pfam" id="PF24930">
    <property type="entry name" value="DUF7750"/>
    <property type="match status" value="1"/>
</dbReference>
<feature type="transmembrane region" description="Helical" evidence="3">
    <location>
        <begin position="1625"/>
        <end position="1643"/>
    </location>
</feature>
<evidence type="ECO:0000256" key="3">
    <source>
        <dbReference type="SAM" id="Phobius"/>
    </source>
</evidence>
<keyword evidence="6" id="KW-1185">Reference proteome</keyword>
<evidence type="ECO:0000256" key="1">
    <source>
        <dbReference type="ARBA" id="ARBA00010884"/>
    </source>
</evidence>
<feature type="transmembrane region" description="Helical" evidence="3">
    <location>
        <begin position="1592"/>
        <end position="1613"/>
    </location>
</feature>
<feature type="region of interest" description="Disordered" evidence="2">
    <location>
        <begin position="682"/>
        <end position="753"/>
    </location>
</feature>
<feature type="compositionally biased region" description="Basic and acidic residues" evidence="2">
    <location>
        <begin position="697"/>
        <end position="710"/>
    </location>
</feature>
<organism evidence="5 6">
    <name type="scientific">Apostasia shenzhenica</name>
    <dbReference type="NCBI Taxonomy" id="1088818"/>
    <lineage>
        <taxon>Eukaryota</taxon>
        <taxon>Viridiplantae</taxon>
        <taxon>Streptophyta</taxon>
        <taxon>Embryophyta</taxon>
        <taxon>Tracheophyta</taxon>
        <taxon>Spermatophyta</taxon>
        <taxon>Magnoliopsida</taxon>
        <taxon>Liliopsida</taxon>
        <taxon>Asparagales</taxon>
        <taxon>Orchidaceae</taxon>
        <taxon>Apostasioideae</taxon>
        <taxon>Apostasia</taxon>
    </lineage>
</organism>
<feature type="transmembrane region" description="Helical" evidence="3">
    <location>
        <begin position="1550"/>
        <end position="1572"/>
    </location>
</feature>
<feature type="transmembrane region" description="Helical" evidence="3">
    <location>
        <begin position="1718"/>
        <end position="1737"/>
    </location>
</feature>
<dbReference type="PANTHER" id="PTHR10794">
    <property type="entry name" value="ABHYDROLASE DOMAIN-CONTAINING PROTEIN"/>
    <property type="match status" value="1"/>
</dbReference>
<dbReference type="Proteomes" id="UP000236161">
    <property type="component" value="Unassembled WGS sequence"/>
</dbReference>
<sequence length="1741" mass="191415">MNVRCLSPHLNLRSTLVPCRFPVISRHDPRRQRRRRPTKLRCYFDLESLLNAVPPLDLLAPVVGMASAAAAVYLRRALRPDGCAAIGEWVLFTSPTPFNRCVLLRCPSISFEDGGELLDSANDRFLREERHYVNLNRGRIPVKDDGFDGAEKELKYQRVYVRTDDDGVISMDWPDNLDMEKEHGLDTTVLIVPGTPEGSMDRYVRYFVLDAIRHGCFPVVMNPRGCAGSALTTARLFTAADSDDVCTALQFVNGSRPWTTLMVVGSGYGASMLTKYLAEVGETTPVTAAVCIDTPFDLKDSTKSSPHHVAMDKKLAGGLREILQANKELFQGKAKGFDVAKALSATTVRDFDRAVSMISYGFDDLEEFYKKSSTRQLIGNLKIPIIFIQSDDGTVPLFSIPRSSIADNPFTSLLLCSCLPSTINKEDQLPLLWCQQLAIEWLSAVEHALLKGRHPLLSDVDITVKPSKDLTFSNYGELERSFLARTEPSNRNDSKLFLSHNHGDADSFLELTRPYNVNGFLVDPLVDKINGNTSRMYDKALGYRKSASKFTEMQRDYKLGEVGESQKHGVADAFPFESGDNPTNSEGSQVMQTASVVMNMLGVTMPGTLDDEQKKKVLGAMEQGETFMKALHDAVPEEVRGKITTAVSNIMQSKGTNLNIEQLKGFGWVPKMTSDIKSKIQGNINGNVSPKNCGPLEHTKNSRTDDDRTQENIGPSQEKATQSFGCVEDRAEVDQTDCSDRSDQGGMNIEDNADQYMVTEKIGSFDKLTQDNQVLDDDIGCTKGNEVQKVDSSAQQDIPRSTTPEPAQSEVPNTTNLEEAPSPSSSASINSALQVPEEGNENQKNEERTSQDGATQNAQASLEPEDHSRQHLSSKLHSISVTQALDALTGFDDSTQMAVNSVFGVIENMIDQLEKNQENDEAKHSEGQKSVKTAIDGPLLDGEKSEHLNDGVNYSGTRPEVNKLACHADSILTYTVAESLGNTVGYVGHRVNNLSPSSGKSSDQQSGKDEVDYSHLNSKNLKESDDIPDLTLDAAMKRYWLSPYAAYIHRFLSTPLPSKSSSYLGSATELFLDPEEGQWKMLDQIANSRYKTGQSDGDTVNPVLGTENVIEPSYVIPDGHYSCVDNQLSEYDTFYHKQEDARKEKLFILVKNTLLDDLKVQIGRRIGKRDLEELDSLLTYDLENFTNKISWAVLSCCDLQSFTGDDDADLLKFGSVEGQQTVNIILSALQSASLLRKVLPFGVIVGSTLASLRTYFHVVALHDDTQRNFINKPVNNPQRSFGRDSDFKGEHLTEEKIEKELNDHYLDSNNSTSKGHRENEKGDSSKGRIVVGAVTAALGSAALLANHQTEASKKDENVEMSSALSKKRLFSDNETMHEQNQNNLVSSIAEKAMSVAGPIVPTKDDGEVDQERLVAMLAELGQKGGVLRLIGKVALLWGGIRGAMSLTDRLISFLHIAERPLFQRVFGFICMVLVLWSPLVIPLLPTLVQSWTTHTSNRIVELGCIMGLYISAMILVILWGKRIRGYDNPIEQYGLDLTSAPRVLDFLKGLAGGIMIVACIHSINALLGYASLSLPVGLSSSSSSPIITLKAYGNMLLLAVQGVVSASGVSIVEELLFRSWLAEEIAADLGYCHAIMISGLMFALIQRSLTSVPGLLLLSLSLFGIKQRAHGKLAAPIGVRSGLMTANYVIQSSNLLSYRAQTPFWLASTHPWHPLDGAVGLSFCALLAIIFFPRLPVSKKS</sequence>
<dbReference type="GO" id="GO:0047372">
    <property type="term" value="F:monoacylglycerol lipase activity"/>
    <property type="evidence" value="ECO:0007669"/>
    <property type="project" value="TreeGrafter"/>
</dbReference>
<name>A0A2H9ZUU1_9ASPA</name>
<feature type="compositionally biased region" description="Polar residues" evidence="2">
    <location>
        <begin position="790"/>
        <end position="817"/>
    </location>
</feature>
<keyword evidence="3" id="KW-1133">Transmembrane helix</keyword>
<proteinExistence type="inferred from homology"/>
<feature type="compositionally biased region" description="Basic and acidic residues" evidence="2">
    <location>
        <begin position="727"/>
        <end position="743"/>
    </location>
</feature>
<feature type="transmembrane region" description="Helical" evidence="3">
    <location>
        <begin position="1499"/>
        <end position="1519"/>
    </location>
</feature>
<feature type="region of interest" description="Disordered" evidence="2">
    <location>
        <begin position="993"/>
        <end position="1022"/>
    </location>
</feature>
<dbReference type="STRING" id="1088818.A0A2H9ZUU1"/>
<feature type="compositionally biased region" description="Low complexity" evidence="2">
    <location>
        <begin position="818"/>
        <end position="828"/>
    </location>
</feature>
<dbReference type="OrthoDB" id="5954035at2759"/>
<evidence type="ECO:0000313" key="5">
    <source>
        <dbReference type="EMBL" id="PKA47065.1"/>
    </source>
</evidence>
<dbReference type="InterPro" id="IPR029058">
    <property type="entry name" value="AB_hydrolase_fold"/>
</dbReference>
<feature type="domain" description="DUF7750" evidence="4">
    <location>
        <begin position="588"/>
        <end position="652"/>
    </location>
</feature>
<dbReference type="PANTHER" id="PTHR10794:SF92">
    <property type="entry name" value="EMBRYOGENESIS-ASSOCIATED PROTEIN EMB8"/>
    <property type="match status" value="1"/>
</dbReference>
<feature type="compositionally biased region" description="Basic and acidic residues" evidence="2">
    <location>
        <begin position="841"/>
        <end position="850"/>
    </location>
</feature>
<dbReference type="InterPro" id="IPR056652">
    <property type="entry name" value="DUF7750"/>
</dbReference>
<feature type="compositionally biased region" description="Polar residues" evidence="2">
    <location>
        <begin position="851"/>
        <end position="860"/>
    </location>
</feature>